<keyword evidence="3" id="KW-1185">Reference proteome</keyword>
<reference evidence="2" key="1">
    <citation type="submission" date="2022-05" db="EMBL/GenBank/DDBJ databases">
        <title>Schlegelella sp. nov., isolated from mangrove soil.</title>
        <authorList>
            <person name="Liu Y."/>
            <person name="Ge X."/>
            <person name="Liu W."/>
        </authorList>
    </citation>
    <scope>NUCLEOTIDE SEQUENCE</scope>
    <source>
        <strain evidence="2">S2-27</strain>
    </source>
</reference>
<organism evidence="2 3">
    <name type="scientific">Caldimonas mangrovi</name>
    <dbReference type="NCBI Taxonomy" id="2944811"/>
    <lineage>
        <taxon>Bacteria</taxon>
        <taxon>Pseudomonadati</taxon>
        <taxon>Pseudomonadota</taxon>
        <taxon>Betaproteobacteria</taxon>
        <taxon>Burkholderiales</taxon>
        <taxon>Sphaerotilaceae</taxon>
        <taxon>Caldimonas</taxon>
    </lineage>
</organism>
<feature type="region of interest" description="Disordered" evidence="1">
    <location>
        <begin position="7"/>
        <end position="30"/>
    </location>
</feature>
<dbReference type="RefSeq" id="WP_251777470.1">
    <property type="nucleotide sequence ID" value="NZ_JAMKFE010000003.1"/>
</dbReference>
<accession>A0ABT0YLI1</accession>
<protein>
    <submittedName>
        <fullName evidence="2">Carboxypeptidase regulatory-like domain-containing protein</fullName>
    </submittedName>
</protein>
<evidence type="ECO:0000313" key="2">
    <source>
        <dbReference type="EMBL" id="MCM5679274.1"/>
    </source>
</evidence>
<dbReference type="InterPro" id="IPR008969">
    <property type="entry name" value="CarboxyPept-like_regulatory"/>
</dbReference>
<evidence type="ECO:0000313" key="3">
    <source>
        <dbReference type="Proteomes" id="UP001165541"/>
    </source>
</evidence>
<dbReference type="Gene3D" id="2.60.40.1120">
    <property type="entry name" value="Carboxypeptidase-like, regulatory domain"/>
    <property type="match status" value="1"/>
</dbReference>
<name>A0ABT0YLI1_9BURK</name>
<dbReference type="Gene3D" id="2.60.120.380">
    <property type="match status" value="1"/>
</dbReference>
<evidence type="ECO:0000256" key="1">
    <source>
        <dbReference type="SAM" id="MobiDB-lite"/>
    </source>
</evidence>
<proteinExistence type="predicted"/>
<dbReference type="EMBL" id="JAMKFE010000003">
    <property type="protein sequence ID" value="MCM5679274.1"/>
    <property type="molecule type" value="Genomic_DNA"/>
</dbReference>
<comment type="caution">
    <text evidence="2">The sequence shown here is derived from an EMBL/GenBank/DDBJ whole genome shotgun (WGS) entry which is preliminary data.</text>
</comment>
<dbReference type="Proteomes" id="UP001165541">
    <property type="component" value="Unassembled WGS sequence"/>
</dbReference>
<dbReference type="Pfam" id="PF13620">
    <property type="entry name" value="CarboxypepD_reg"/>
    <property type="match status" value="1"/>
</dbReference>
<dbReference type="SUPFAM" id="SSF49464">
    <property type="entry name" value="Carboxypeptidase regulatory domain-like"/>
    <property type="match status" value="2"/>
</dbReference>
<gene>
    <name evidence="2" type="ORF">M8A51_06985</name>
</gene>
<sequence>MTIGLAACGGGGGGNDDDDGGDPVDPPASVGTVTGTVINAATGNPLANASVTIGEYSTQTGADGSFTLPEVAAADRAVAQVEAPGYAATFRITPVVDGASRSITAELLPVAHESVITVSTGGTATVPGTPARVVLPANALVAADGTPATGQASVELTPIDPAVNVDLMPGDFTASTPNGVQPLESFGAMRVDIRSSAGDRLNLAQGQTATIRIPVATRSATSPNTIPLFHFNESTGRWEEEGSATLGGNGTYYEGTVSHFSTWNADRLYASVNVTGCVRDEDNQPVSGIRIVSDGIDYSGTSSATTNANGEFTIAIKHNGRATLSSLAGTRVTNTVSVGPYTAATTLGTCLTLSSTASAVSVKLTWGAEPDDVDSHLYLPDGSHIWYQDEGTLTAAPWANLDVDDTTSFGPEVVTVRRLMVGTYRYAVNNYSETYDPGMTQSPVRVEFNANGTRRVFTPPSGEAAGNDWWTVFSFTVDAQCRISITPVNTWSPSAPAPSGSSTPTYCTAP</sequence>